<evidence type="ECO:0000256" key="3">
    <source>
        <dbReference type="ARBA" id="ARBA00023155"/>
    </source>
</evidence>
<organism evidence="9 10">
    <name type="scientific">Mizuhopecten yessoensis</name>
    <name type="common">Japanese scallop</name>
    <name type="synonym">Patinopecten yessoensis</name>
    <dbReference type="NCBI Taxonomy" id="6573"/>
    <lineage>
        <taxon>Eukaryota</taxon>
        <taxon>Metazoa</taxon>
        <taxon>Spiralia</taxon>
        <taxon>Lophotrochozoa</taxon>
        <taxon>Mollusca</taxon>
        <taxon>Bivalvia</taxon>
        <taxon>Autobranchia</taxon>
        <taxon>Pteriomorphia</taxon>
        <taxon>Pectinida</taxon>
        <taxon>Pectinoidea</taxon>
        <taxon>Pectinidae</taxon>
        <taxon>Mizuhopecten</taxon>
    </lineage>
</organism>
<keyword evidence="3 5" id="KW-0371">Homeobox</keyword>
<dbReference type="AlphaFoldDB" id="A0A210Q0R1"/>
<dbReference type="PRINTS" id="PR00024">
    <property type="entry name" value="HOMEOBOX"/>
</dbReference>
<accession>A0A210Q0R1</accession>
<dbReference type="PROSITE" id="PS00027">
    <property type="entry name" value="HOMEOBOX_1"/>
    <property type="match status" value="1"/>
</dbReference>
<feature type="DNA-binding region" description="Homeobox" evidence="5">
    <location>
        <begin position="130"/>
        <end position="189"/>
    </location>
</feature>
<comment type="caution">
    <text evidence="9">The sequence shown here is derived from an EMBL/GenBank/DDBJ whole genome shotgun (WGS) entry which is preliminary data.</text>
</comment>
<dbReference type="InterPro" id="IPR050848">
    <property type="entry name" value="Homeobox_TF"/>
</dbReference>
<evidence type="ECO:0000256" key="5">
    <source>
        <dbReference type="PROSITE-ProRule" id="PRU00108"/>
    </source>
</evidence>
<dbReference type="STRING" id="6573.A0A210Q0R1"/>
<dbReference type="Gene3D" id="1.10.10.60">
    <property type="entry name" value="Homeodomain-like"/>
    <property type="match status" value="1"/>
</dbReference>
<evidence type="ECO:0000259" key="8">
    <source>
        <dbReference type="PROSITE" id="PS50071"/>
    </source>
</evidence>
<dbReference type="SUPFAM" id="SSF46689">
    <property type="entry name" value="Homeodomain-like"/>
    <property type="match status" value="1"/>
</dbReference>
<name>A0A210Q0R1_MIZYE</name>
<dbReference type="PROSITE" id="PS50071">
    <property type="entry name" value="HOMEOBOX_2"/>
    <property type="match status" value="1"/>
</dbReference>
<dbReference type="InterPro" id="IPR001356">
    <property type="entry name" value="HD"/>
</dbReference>
<evidence type="ECO:0000313" key="9">
    <source>
        <dbReference type="EMBL" id="OWF42312.1"/>
    </source>
</evidence>
<reference evidence="9 10" key="1">
    <citation type="journal article" date="2017" name="Nat. Ecol. Evol.">
        <title>Scallop genome provides insights into evolution of bilaterian karyotype and development.</title>
        <authorList>
            <person name="Wang S."/>
            <person name="Zhang J."/>
            <person name="Jiao W."/>
            <person name="Li J."/>
            <person name="Xun X."/>
            <person name="Sun Y."/>
            <person name="Guo X."/>
            <person name="Huan P."/>
            <person name="Dong B."/>
            <person name="Zhang L."/>
            <person name="Hu X."/>
            <person name="Sun X."/>
            <person name="Wang J."/>
            <person name="Zhao C."/>
            <person name="Wang Y."/>
            <person name="Wang D."/>
            <person name="Huang X."/>
            <person name="Wang R."/>
            <person name="Lv J."/>
            <person name="Li Y."/>
            <person name="Zhang Z."/>
            <person name="Liu B."/>
            <person name="Lu W."/>
            <person name="Hui Y."/>
            <person name="Liang J."/>
            <person name="Zhou Z."/>
            <person name="Hou R."/>
            <person name="Li X."/>
            <person name="Liu Y."/>
            <person name="Li H."/>
            <person name="Ning X."/>
            <person name="Lin Y."/>
            <person name="Zhao L."/>
            <person name="Xing Q."/>
            <person name="Dou J."/>
            <person name="Li Y."/>
            <person name="Mao J."/>
            <person name="Guo H."/>
            <person name="Dou H."/>
            <person name="Li T."/>
            <person name="Mu C."/>
            <person name="Jiang W."/>
            <person name="Fu Q."/>
            <person name="Fu X."/>
            <person name="Miao Y."/>
            <person name="Liu J."/>
            <person name="Yu Q."/>
            <person name="Li R."/>
            <person name="Liao H."/>
            <person name="Li X."/>
            <person name="Kong Y."/>
            <person name="Jiang Z."/>
            <person name="Chourrout D."/>
            <person name="Li R."/>
            <person name="Bao Z."/>
        </authorList>
    </citation>
    <scope>NUCLEOTIDE SEQUENCE [LARGE SCALE GENOMIC DNA]</scope>
    <source>
        <strain evidence="9 10">PY_sf001</strain>
    </source>
</reference>
<dbReference type="InterPro" id="IPR000047">
    <property type="entry name" value="HTH_motif"/>
</dbReference>
<dbReference type="InterPro" id="IPR017970">
    <property type="entry name" value="Homeobox_CS"/>
</dbReference>
<dbReference type="EMBL" id="NEDP02005298">
    <property type="protein sequence ID" value="OWF42312.1"/>
    <property type="molecule type" value="Genomic_DNA"/>
</dbReference>
<gene>
    <name evidence="9" type="ORF">KP79_PYT22023</name>
</gene>
<evidence type="ECO:0000256" key="1">
    <source>
        <dbReference type="ARBA" id="ARBA00004123"/>
    </source>
</evidence>
<dbReference type="PANTHER" id="PTHR24333:SF11">
    <property type="entry name" value="HOMEOBOX PROTEIN BARH-LIKE 1B"/>
    <property type="match status" value="1"/>
</dbReference>
<comment type="subcellular location">
    <subcellularLocation>
        <location evidence="1 5 6">Nucleus</location>
    </subcellularLocation>
</comment>
<dbReference type="CDD" id="cd00086">
    <property type="entry name" value="homeodomain"/>
    <property type="match status" value="1"/>
</dbReference>
<evidence type="ECO:0000256" key="7">
    <source>
        <dbReference type="SAM" id="MobiDB-lite"/>
    </source>
</evidence>
<keyword evidence="10" id="KW-1185">Reference proteome</keyword>
<feature type="region of interest" description="Disordered" evidence="7">
    <location>
        <begin position="188"/>
        <end position="216"/>
    </location>
</feature>
<dbReference type="GO" id="GO:0005634">
    <property type="term" value="C:nucleus"/>
    <property type="evidence" value="ECO:0007669"/>
    <property type="project" value="UniProtKB-SubCell"/>
</dbReference>
<dbReference type="Pfam" id="PF00046">
    <property type="entry name" value="Homeodomain"/>
    <property type="match status" value="1"/>
</dbReference>
<dbReference type="Proteomes" id="UP000242188">
    <property type="component" value="Unassembled WGS sequence"/>
</dbReference>
<evidence type="ECO:0000256" key="6">
    <source>
        <dbReference type="RuleBase" id="RU000682"/>
    </source>
</evidence>
<evidence type="ECO:0000256" key="4">
    <source>
        <dbReference type="ARBA" id="ARBA00023242"/>
    </source>
</evidence>
<dbReference type="GO" id="GO:0003677">
    <property type="term" value="F:DNA binding"/>
    <property type="evidence" value="ECO:0007669"/>
    <property type="project" value="UniProtKB-UniRule"/>
</dbReference>
<feature type="domain" description="Homeobox" evidence="8">
    <location>
        <begin position="128"/>
        <end position="188"/>
    </location>
</feature>
<dbReference type="InterPro" id="IPR020479">
    <property type="entry name" value="HD_metazoa"/>
</dbReference>
<keyword evidence="4 5" id="KW-0539">Nucleus</keyword>
<dbReference type="PRINTS" id="PR00031">
    <property type="entry name" value="HTHREPRESSR"/>
</dbReference>
<dbReference type="GO" id="GO:0000981">
    <property type="term" value="F:DNA-binding transcription factor activity, RNA polymerase II-specific"/>
    <property type="evidence" value="ECO:0007669"/>
    <property type="project" value="InterPro"/>
</dbReference>
<dbReference type="InterPro" id="IPR009057">
    <property type="entry name" value="Homeodomain-like_sf"/>
</dbReference>
<dbReference type="SMART" id="SM00389">
    <property type="entry name" value="HOX"/>
    <property type="match status" value="1"/>
</dbReference>
<keyword evidence="2 5" id="KW-0238">DNA-binding</keyword>
<dbReference type="PANTHER" id="PTHR24333">
    <property type="entry name" value="HOMEO BOX HB9 LIKE A-RELATED"/>
    <property type="match status" value="1"/>
</dbReference>
<evidence type="ECO:0000256" key="2">
    <source>
        <dbReference type="ARBA" id="ARBA00023125"/>
    </source>
</evidence>
<dbReference type="OrthoDB" id="6159439at2759"/>
<evidence type="ECO:0000313" key="10">
    <source>
        <dbReference type="Proteomes" id="UP000242188"/>
    </source>
</evidence>
<proteinExistence type="predicted"/>
<protein>
    <submittedName>
        <fullName evidence="9">Homeobox protein BarH-like 1</fullName>
    </submittedName>
</protein>
<sequence length="263" mass="29864">MYGQMYPQKLSSSSSSSSSFFIRDILGSEVGTSNPTQPGRFYSETDQTLMGVSQSYLNPPYQSGAVGTPTTPTLGMSPYQASFFTAMHRGFPLDSMLDLRDAMTVPIPLPVYIRSRTPGDAEGLMKPRKCRRSRTVFTDLQLMGLEKRFEGQKYLSTPERLDLADSLGLTQIQVKTWYQNRRMKWKKMVMQKGGSQSPTKPKGRPRKDHYDGEKEQCGKHHILERGSESPLMRINFENDNNQSESISEKIVYQKVFHKPLSNL</sequence>